<feature type="region of interest" description="Disordered" evidence="1">
    <location>
        <begin position="36"/>
        <end position="69"/>
    </location>
</feature>
<keyword evidence="3" id="KW-1185">Reference proteome</keyword>
<organism evidence="2 3">
    <name type="scientific">Ustilaginoidea virens</name>
    <name type="common">Rice false smut fungus</name>
    <name type="synonym">Villosiclava virens</name>
    <dbReference type="NCBI Taxonomy" id="1159556"/>
    <lineage>
        <taxon>Eukaryota</taxon>
        <taxon>Fungi</taxon>
        <taxon>Dikarya</taxon>
        <taxon>Ascomycota</taxon>
        <taxon>Pezizomycotina</taxon>
        <taxon>Sordariomycetes</taxon>
        <taxon>Hypocreomycetidae</taxon>
        <taxon>Hypocreales</taxon>
        <taxon>Clavicipitaceae</taxon>
        <taxon>Ustilaginoidea</taxon>
    </lineage>
</organism>
<sequence>MLNYGRRLNNGRLNHSRRLIYSRRLIHNHHNLGFLASQQHQDGDTNQRASNAGGSNTSSRSFQAAARNGGDAPLVVVKTTISQRLTSRSLYTTEFQ</sequence>
<name>A0A8E5HPS1_USTVR</name>
<dbReference type="AlphaFoldDB" id="A0A8E5HPS1"/>
<dbReference type="RefSeq" id="XP_042997019.1">
    <property type="nucleotide sequence ID" value="XM_043141085.1"/>
</dbReference>
<evidence type="ECO:0000313" key="2">
    <source>
        <dbReference type="EMBL" id="QUC19346.1"/>
    </source>
</evidence>
<proteinExistence type="predicted"/>
<protein>
    <submittedName>
        <fullName evidence="2">Uncharacterized protein</fullName>
    </submittedName>
</protein>
<dbReference type="EMBL" id="CP072755">
    <property type="protein sequence ID" value="QUC19346.1"/>
    <property type="molecule type" value="Genomic_DNA"/>
</dbReference>
<dbReference type="Proteomes" id="UP000027002">
    <property type="component" value="Chromosome 3"/>
</dbReference>
<dbReference type="GeneID" id="66064365"/>
<evidence type="ECO:0000256" key="1">
    <source>
        <dbReference type="SAM" id="MobiDB-lite"/>
    </source>
</evidence>
<reference evidence="2" key="1">
    <citation type="submission" date="2020-03" db="EMBL/GenBank/DDBJ databases">
        <title>A mixture of massive structural variations and highly conserved coding sequences in Ustilaginoidea virens genome.</title>
        <authorList>
            <person name="Zhang K."/>
            <person name="Zhao Z."/>
            <person name="Zhang Z."/>
            <person name="Li Y."/>
            <person name="Hsiang T."/>
            <person name="Sun W."/>
        </authorList>
    </citation>
    <scope>NUCLEOTIDE SEQUENCE</scope>
    <source>
        <strain evidence="2">UV-8b</strain>
    </source>
</reference>
<accession>A0A8E5HPS1</accession>
<gene>
    <name evidence="2" type="ORF">UV8b_03587</name>
</gene>
<dbReference type="KEGG" id="uvi:66064365"/>
<feature type="compositionally biased region" description="Polar residues" evidence="1">
    <location>
        <begin position="36"/>
        <end position="62"/>
    </location>
</feature>
<evidence type="ECO:0000313" key="3">
    <source>
        <dbReference type="Proteomes" id="UP000027002"/>
    </source>
</evidence>